<keyword evidence="3" id="KW-1185">Reference proteome</keyword>
<evidence type="ECO:0000313" key="3">
    <source>
        <dbReference type="Proteomes" id="UP001143543"/>
    </source>
</evidence>
<proteinExistence type="predicted"/>
<organism evidence="2 3">
    <name type="scientific">Neptunitalea lumnitzerae</name>
    <dbReference type="NCBI Taxonomy" id="2965509"/>
    <lineage>
        <taxon>Bacteria</taxon>
        <taxon>Pseudomonadati</taxon>
        <taxon>Bacteroidota</taxon>
        <taxon>Flavobacteriia</taxon>
        <taxon>Flavobacteriales</taxon>
        <taxon>Flavobacteriaceae</taxon>
        <taxon>Neptunitalea</taxon>
    </lineage>
</organism>
<dbReference type="Proteomes" id="UP001143543">
    <property type="component" value="Unassembled WGS sequence"/>
</dbReference>
<dbReference type="InterPro" id="IPR005135">
    <property type="entry name" value="Endo/exonuclease/phosphatase"/>
</dbReference>
<dbReference type="PANTHER" id="PTHR11371:SF31">
    <property type="entry name" value="EXTRACELLULAR NUCLEASE"/>
    <property type="match status" value="1"/>
</dbReference>
<protein>
    <recommendedName>
        <fullName evidence="1">Endonuclease/exonuclease/phosphatase domain-containing protein</fullName>
    </recommendedName>
</protein>
<feature type="domain" description="Endonuclease/exonuclease/phosphatase" evidence="1">
    <location>
        <begin position="46"/>
        <end position="244"/>
    </location>
</feature>
<dbReference type="EMBL" id="BRVO01000003">
    <property type="protein sequence ID" value="GLB50484.1"/>
    <property type="molecule type" value="Genomic_DNA"/>
</dbReference>
<name>A0ABQ5MM79_9FLAO</name>
<dbReference type="SUPFAM" id="SSF56219">
    <property type="entry name" value="DNase I-like"/>
    <property type="match status" value="1"/>
</dbReference>
<dbReference type="Gene3D" id="3.60.10.10">
    <property type="entry name" value="Endonuclease/exonuclease/phosphatase"/>
    <property type="match status" value="1"/>
</dbReference>
<dbReference type="Pfam" id="PF03372">
    <property type="entry name" value="Exo_endo_phos"/>
    <property type="match status" value="1"/>
</dbReference>
<dbReference type="InterPro" id="IPR036691">
    <property type="entry name" value="Endo/exonu/phosph_ase_sf"/>
</dbReference>
<reference evidence="2" key="1">
    <citation type="submission" date="2022-07" db="EMBL/GenBank/DDBJ databases">
        <title>Taxonomy of Novel Oxalotrophic and Methylotrophic Bacteria.</title>
        <authorList>
            <person name="Sahin N."/>
            <person name="Tani A."/>
        </authorList>
    </citation>
    <scope>NUCLEOTIDE SEQUENCE</scope>
    <source>
        <strain evidence="2">Y10</strain>
    </source>
</reference>
<dbReference type="RefSeq" id="WP_281766111.1">
    <property type="nucleotide sequence ID" value="NZ_BRVO01000003.1"/>
</dbReference>
<evidence type="ECO:0000259" key="1">
    <source>
        <dbReference type="Pfam" id="PF03372"/>
    </source>
</evidence>
<comment type="caution">
    <text evidence="2">The sequence shown here is derived from an EMBL/GenBank/DDBJ whole genome shotgun (WGS) entry which is preliminary data.</text>
</comment>
<gene>
    <name evidence="2" type="ORF">Y10_28520</name>
</gene>
<sequence length="386" mass="45182">MPFYKDLKNLPKEDRLRIIDGLQRMRAQLIDVNFPHKKAAKSLILGTWNIRNFDDDRFNYGPRTEESLYYLAEIMACFDVIAIQEICIDLKPLKRLIQLLGDDVYDYIVTDVSHYSSGGSNERLGFIYDKTKVQFTGVAGEIVLPDKMLISEENTKKRQFSRTPFGVDFKSGWFNFYFSTVHIYYGSNSGNTPQYKRRVEEINAVAAYLAKEAKNSESNHILVGDFNIKQHGSEGYNALQKNGFTVINNRKGSNRDRTKYYDQISFRSKRNELRLLEPDREDRVITFFDSVYREEDFELYKPVMTKMILAKIENERAVIAATTSKTKIKKAEKKIASMEKAMLTDENFKEYYDEWRSFQMSDHLPLWVEIEIDFSDAYLRKLKTLP</sequence>
<dbReference type="CDD" id="cd10283">
    <property type="entry name" value="MnuA_DNase1-like"/>
    <property type="match status" value="1"/>
</dbReference>
<dbReference type="PANTHER" id="PTHR11371">
    <property type="entry name" value="DEOXYRIBONUCLEASE"/>
    <property type="match status" value="1"/>
</dbReference>
<evidence type="ECO:0000313" key="2">
    <source>
        <dbReference type="EMBL" id="GLB50484.1"/>
    </source>
</evidence>
<accession>A0ABQ5MM79</accession>